<dbReference type="GO" id="GO:0051537">
    <property type="term" value="F:2 iron, 2 sulfur cluster binding"/>
    <property type="evidence" value="ECO:0007669"/>
    <property type="project" value="UniProtKB-KW"/>
</dbReference>
<evidence type="ECO:0000256" key="2">
    <source>
        <dbReference type="ARBA" id="ARBA00022723"/>
    </source>
</evidence>
<dbReference type="Gene3D" id="2.102.10.10">
    <property type="entry name" value="Rieske [2Fe-2S] iron-sulphur domain"/>
    <property type="match status" value="1"/>
</dbReference>
<dbReference type="InterPro" id="IPR036922">
    <property type="entry name" value="Rieske_2Fe-2S_sf"/>
</dbReference>
<evidence type="ECO:0000313" key="7">
    <source>
        <dbReference type="EMBL" id="MBO1862116.1"/>
    </source>
</evidence>
<feature type="domain" description="Rieske" evidence="6">
    <location>
        <begin position="27"/>
        <end position="133"/>
    </location>
</feature>
<evidence type="ECO:0000256" key="3">
    <source>
        <dbReference type="ARBA" id="ARBA00023002"/>
    </source>
</evidence>
<dbReference type="Proteomes" id="UP000664702">
    <property type="component" value="Chromosome"/>
</dbReference>
<keyword evidence="3" id="KW-0560">Oxidoreductase</keyword>
<evidence type="ECO:0000313" key="8">
    <source>
        <dbReference type="EMBL" id="UEM14977.1"/>
    </source>
</evidence>
<dbReference type="PANTHER" id="PTHR21266:SF59">
    <property type="entry name" value="BLR4922 PROTEIN"/>
    <property type="match status" value="1"/>
</dbReference>
<dbReference type="InterPro" id="IPR045623">
    <property type="entry name" value="LigXa_C"/>
</dbReference>
<name>A0A939M2V4_9BRAD</name>
<dbReference type="GO" id="GO:0046872">
    <property type="term" value="F:metal ion binding"/>
    <property type="evidence" value="ECO:0007669"/>
    <property type="project" value="UniProtKB-KW"/>
</dbReference>
<dbReference type="RefSeq" id="WP_208084977.1">
    <property type="nucleotide sequence ID" value="NZ_CP086136.1"/>
</dbReference>
<accession>A0A939M2V4</accession>
<dbReference type="EMBL" id="JAGEMI010000001">
    <property type="protein sequence ID" value="MBO1862116.1"/>
    <property type="molecule type" value="Genomic_DNA"/>
</dbReference>
<dbReference type="SUPFAM" id="SSF55961">
    <property type="entry name" value="Bet v1-like"/>
    <property type="match status" value="1"/>
</dbReference>
<keyword evidence="4" id="KW-0408">Iron</keyword>
<dbReference type="CDD" id="cd03479">
    <property type="entry name" value="Rieske_RO_Alpha_PhDO_like"/>
    <property type="match status" value="1"/>
</dbReference>
<dbReference type="PANTHER" id="PTHR21266">
    <property type="entry name" value="IRON-SULFUR DOMAIN CONTAINING PROTEIN"/>
    <property type="match status" value="1"/>
</dbReference>
<dbReference type="InterPro" id="IPR017941">
    <property type="entry name" value="Rieske_2Fe-2S"/>
</dbReference>
<evidence type="ECO:0000256" key="4">
    <source>
        <dbReference type="ARBA" id="ARBA00023004"/>
    </source>
</evidence>
<reference evidence="8 9" key="2">
    <citation type="journal article" date="2022" name="Int. J. Syst. Evol. Microbiol.">
        <title>Strains of Bradyrhizobium barranii sp. nov. associated with legumes native to Canada are symbionts of soybeans and belong to different subspecies (subsp. barranii subsp. nov. and subsp. apii subsp. nov.) and symbiovars (sv. glycinearum and sv. septentrionale).</title>
        <authorList>
            <person name="Bromfield E.S.P."/>
            <person name="Cloutier S."/>
            <person name="Wasai-Hara S."/>
            <person name="Minamisawa K."/>
        </authorList>
    </citation>
    <scope>NUCLEOTIDE SEQUENCE [LARGE SCALE GENOMIC DNA]</scope>
    <source>
        <strain evidence="8 9">144S4</strain>
    </source>
</reference>
<evidence type="ECO:0000313" key="9">
    <source>
        <dbReference type="Proteomes" id="UP000664702"/>
    </source>
</evidence>
<evidence type="ECO:0000256" key="5">
    <source>
        <dbReference type="ARBA" id="ARBA00023014"/>
    </source>
</evidence>
<dbReference type="GO" id="GO:0016491">
    <property type="term" value="F:oxidoreductase activity"/>
    <property type="evidence" value="ECO:0007669"/>
    <property type="project" value="UniProtKB-KW"/>
</dbReference>
<proteinExistence type="predicted"/>
<dbReference type="SUPFAM" id="SSF50022">
    <property type="entry name" value="ISP domain"/>
    <property type="match status" value="1"/>
</dbReference>
<dbReference type="InterPro" id="IPR050584">
    <property type="entry name" value="Cholesterol_7-desaturase"/>
</dbReference>
<dbReference type="AlphaFoldDB" id="A0A939M2V4"/>
<sequence length="340" mass="37916">MSKSTDGQDLTLVGPGTVMGEMMRQYWIPAALSSELSVDGDPMRLMLLGEQLIAFRDSSGRVGVLDHQCPHRCASLFLGRNEQDGIRCVYHGWKFDVDGRCLEMPNVPPPQDFKEKVRAKSYRVRECAGLIWVYMGARAEAPPMPMHEALFVPEQDLTVTILQREANWLQGLEGDIDTSHFGFLHAGHINPDDFEEGHPARHTVSNRAPEYKVTETDWGTMYGAFRPEADDRMHWRMAHFSLPFWTQTPNADFADHVVAKAWVPMDDTHTMLISIYGGRAKGATYSSSKLKSGGGIPGADGLDYLPNTTDWYGRWRAVQNIGSIAKLSAPTRSTRASATS</sequence>
<organism evidence="7">
    <name type="scientific">Bradyrhizobium barranii subsp. barranii</name>
    <dbReference type="NCBI Taxonomy" id="2823807"/>
    <lineage>
        <taxon>Bacteria</taxon>
        <taxon>Pseudomonadati</taxon>
        <taxon>Pseudomonadota</taxon>
        <taxon>Alphaproteobacteria</taxon>
        <taxon>Hyphomicrobiales</taxon>
        <taxon>Nitrobacteraceae</taxon>
        <taxon>Bradyrhizobium</taxon>
        <taxon>Bradyrhizobium barranii</taxon>
    </lineage>
</organism>
<dbReference type="EMBL" id="CP086136">
    <property type="protein sequence ID" value="UEM14977.1"/>
    <property type="molecule type" value="Genomic_DNA"/>
</dbReference>
<dbReference type="Pfam" id="PF19301">
    <property type="entry name" value="LigXa_C"/>
    <property type="match status" value="1"/>
</dbReference>
<dbReference type="PROSITE" id="PS51296">
    <property type="entry name" value="RIESKE"/>
    <property type="match status" value="1"/>
</dbReference>
<keyword evidence="2" id="KW-0479">Metal-binding</keyword>
<keyword evidence="5" id="KW-0411">Iron-sulfur</keyword>
<reference evidence="7" key="1">
    <citation type="submission" date="2021-03" db="EMBL/GenBank/DDBJ databases">
        <title>Whole Genome Sequence of Bradyrhizobium sp. Strain 144S4.</title>
        <authorList>
            <person name="Bromfield E.S.P."/>
            <person name="Cloutier S."/>
        </authorList>
    </citation>
    <scope>NUCLEOTIDE SEQUENCE [LARGE SCALE GENOMIC DNA]</scope>
    <source>
        <strain evidence="7">144S4</strain>
    </source>
</reference>
<evidence type="ECO:0000259" key="6">
    <source>
        <dbReference type="PROSITE" id="PS51296"/>
    </source>
</evidence>
<dbReference type="KEGG" id="bban:J4G43_012525"/>
<protein>
    <submittedName>
        <fullName evidence="7">Rieske 2Fe-2S domain-containing protein</fullName>
    </submittedName>
</protein>
<dbReference type="Pfam" id="PF00355">
    <property type="entry name" value="Rieske"/>
    <property type="match status" value="1"/>
</dbReference>
<keyword evidence="1" id="KW-0001">2Fe-2S</keyword>
<gene>
    <name evidence="8" type="ORF">J4G43_012525</name>
    <name evidence="7" type="ORF">J4G43_14645</name>
</gene>
<evidence type="ECO:0000256" key="1">
    <source>
        <dbReference type="ARBA" id="ARBA00022714"/>
    </source>
</evidence>